<gene>
    <name evidence="2" type="ORF">SAMN04487940_101267</name>
</gene>
<dbReference type="Proteomes" id="UP000182932">
    <property type="component" value="Unassembled WGS sequence"/>
</dbReference>
<sequence>MENYSFLRELADSWGLLVLFTFFVGMVLWVLRPGSRAAHRDCAAIPLRHDDRPAAAEDKEART</sequence>
<dbReference type="GeneID" id="80816537"/>
<comment type="caution">
    <text evidence="2">The sequence shown here is derived from an EMBL/GenBank/DDBJ whole genome shotgun (WGS) entry which is preliminary data.</text>
</comment>
<evidence type="ECO:0000313" key="2">
    <source>
        <dbReference type="EMBL" id="SEI57421.1"/>
    </source>
</evidence>
<dbReference type="RefSeq" id="WP_048529989.1">
    <property type="nucleotide sequence ID" value="NZ_CATLQZ010000005.1"/>
</dbReference>
<keyword evidence="1" id="KW-0472">Membrane</keyword>
<evidence type="ECO:0000313" key="3">
    <source>
        <dbReference type="Proteomes" id="UP000182932"/>
    </source>
</evidence>
<evidence type="ECO:0000256" key="1">
    <source>
        <dbReference type="SAM" id="Phobius"/>
    </source>
</evidence>
<reference evidence="2 3" key="1">
    <citation type="submission" date="2016-10" db="EMBL/GenBank/DDBJ databases">
        <authorList>
            <person name="Varghese N."/>
            <person name="Submissions S."/>
        </authorList>
    </citation>
    <scope>NUCLEOTIDE SEQUENCE [LARGE SCALE GENOMIC DNA]</scope>
    <source>
        <strain evidence="2 3">FF3</strain>
    </source>
</reference>
<dbReference type="CDD" id="cd01324">
    <property type="entry name" value="cbb3_Oxidase_CcoQ"/>
    <property type="match status" value="1"/>
</dbReference>
<dbReference type="EMBL" id="FNYY01000001">
    <property type="protein sequence ID" value="SEI57421.1"/>
    <property type="molecule type" value="Genomic_DNA"/>
</dbReference>
<protein>
    <submittedName>
        <fullName evidence="2">Cytochrome c oxidase cbb3-type subunit 4</fullName>
    </submittedName>
</protein>
<keyword evidence="1" id="KW-1133">Transmembrane helix</keyword>
<keyword evidence="3" id="KW-1185">Reference proteome</keyword>
<feature type="transmembrane region" description="Helical" evidence="1">
    <location>
        <begin position="13"/>
        <end position="31"/>
    </location>
</feature>
<dbReference type="Pfam" id="PF05545">
    <property type="entry name" value="FixQ"/>
    <property type="match status" value="1"/>
</dbReference>
<dbReference type="InterPro" id="IPR008621">
    <property type="entry name" value="Cbb3-typ_cyt_oxidase_comp"/>
</dbReference>
<name>A0A975ZLH4_9RHOB</name>
<keyword evidence="1" id="KW-0812">Transmembrane</keyword>
<organism evidence="2 3">
    <name type="scientific">Marinovum algicola</name>
    <dbReference type="NCBI Taxonomy" id="42444"/>
    <lineage>
        <taxon>Bacteria</taxon>
        <taxon>Pseudomonadati</taxon>
        <taxon>Pseudomonadota</taxon>
        <taxon>Alphaproteobacteria</taxon>
        <taxon>Rhodobacterales</taxon>
        <taxon>Roseobacteraceae</taxon>
        <taxon>Marinovum</taxon>
    </lineage>
</organism>
<dbReference type="AlphaFoldDB" id="A0A975ZLH4"/>
<accession>A0A975ZLH4</accession>
<proteinExistence type="predicted"/>